<dbReference type="SUPFAM" id="SSF53649">
    <property type="entry name" value="Alkaline phosphatase-like"/>
    <property type="match status" value="1"/>
</dbReference>
<feature type="domain" description="Sulfatase N-terminal" evidence="7">
    <location>
        <begin position="50"/>
        <end position="453"/>
    </location>
</feature>
<dbReference type="InterPro" id="IPR017850">
    <property type="entry name" value="Alkaline_phosphatase_core_sf"/>
</dbReference>
<keyword evidence="5" id="KW-0812">Transmembrane</keyword>
<dbReference type="PROSITE" id="PS51318">
    <property type="entry name" value="TAT"/>
    <property type="match status" value="1"/>
</dbReference>
<reference evidence="9" key="1">
    <citation type="journal article" date="2019" name="Int. J. Syst. Evol. Microbiol.">
        <title>The Global Catalogue of Microorganisms (GCM) 10K type strain sequencing project: providing services to taxonomists for standard genome sequencing and annotation.</title>
        <authorList>
            <consortium name="The Broad Institute Genomics Platform"/>
            <consortium name="The Broad Institute Genome Sequencing Center for Infectious Disease"/>
            <person name="Wu L."/>
            <person name="Ma J."/>
        </authorList>
    </citation>
    <scope>NUCLEOTIDE SEQUENCE [LARGE SCALE GENOMIC DNA]</scope>
    <source>
        <strain evidence="9">CCUG 55074</strain>
    </source>
</reference>
<comment type="similarity">
    <text evidence="1">Belongs to the sulfatase family.</text>
</comment>
<dbReference type="GO" id="GO:0016787">
    <property type="term" value="F:hydrolase activity"/>
    <property type="evidence" value="ECO:0007669"/>
    <property type="project" value="UniProtKB-KW"/>
</dbReference>
<dbReference type="CDD" id="cd16025">
    <property type="entry name" value="PAS_like"/>
    <property type="match status" value="1"/>
</dbReference>
<evidence type="ECO:0000256" key="3">
    <source>
        <dbReference type="ARBA" id="ARBA00022801"/>
    </source>
</evidence>
<dbReference type="Pfam" id="PF00884">
    <property type="entry name" value="Sulfatase"/>
    <property type="match status" value="1"/>
</dbReference>
<keyword evidence="3 8" id="KW-0378">Hydrolase</keyword>
<evidence type="ECO:0000313" key="9">
    <source>
        <dbReference type="Proteomes" id="UP001597216"/>
    </source>
</evidence>
<evidence type="ECO:0000259" key="7">
    <source>
        <dbReference type="Pfam" id="PF00884"/>
    </source>
</evidence>
<keyword evidence="2" id="KW-0479">Metal-binding</keyword>
<dbReference type="PROSITE" id="PS00149">
    <property type="entry name" value="SULFATASE_2"/>
    <property type="match status" value="1"/>
</dbReference>
<organism evidence="8 9">
    <name type="scientific">Phenylobacterium conjunctum</name>
    <dbReference type="NCBI Taxonomy" id="1298959"/>
    <lineage>
        <taxon>Bacteria</taxon>
        <taxon>Pseudomonadati</taxon>
        <taxon>Pseudomonadota</taxon>
        <taxon>Alphaproteobacteria</taxon>
        <taxon>Caulobacterales</taxon>
        <taxon>Caulobacteraceae</taxon>
        <taxon>Phenylobacterium</taxon>
    </lineage>
</organism>
<evidence type="ECO:0000256" key="2">
    <source>
        <dbReference type="ARBA" id="ARBA00022723"/>
    </source>
</evidence>
<feature type="chain" id="PRO_5047226671" evidence="6">
    <location>
        <begin position="39"/>
        <end position="606"/>
    </location>
</feature>
<sequence length="606" mass="65449">MRRTLGRRTFGRRSLGQRLASLGLAALIGLGQAPIALAQAATPAVAAKRPNIVVILVDDAALMDFGAFGGEARTPNIDRLARSGAMFTSYRTSPLCSPSRSMLLTGVDNHRAGVATIEEILPPSQKGKHGYNLHFEPGVLTIADRLKANGYRTLMAGKWHLGHGEGDLPNGHGFDRSLALDASGADNWQPKPYMPYYTEAPWFEDGKPAKLPKNFYSSDLLVDRLKGYIDEKPAGAQPFFAYLAFQAVHIPVQAPKEVSDRYQGRFDAGWAAVRAARNERAKALGLIPADAPTVGMPDFARDWNKLTPEEKAIYARAMEVYSGMLESMDASIGRLMQHLQARGELDNTLFVVTSDNGPEFSDPVHAPGMDIWMALHGYAWKLKGQGEKGSLNFIGRDWAAALAAPSRLFKFYTTEGGLRVPLILSGPGVAPGQRIAAPAFVTDITPTLVDFAGATAGPAGVSLDGRSLKPVLTGQAKTVRGADEPVGIEVSGNAALFRGHLKLTRVMPPLGDGQWRLFDLETDPAETKDLAKDRPELFQAMLKDYEAYEARVGVAKLPPGYTTQQQLMSNALDRQKGSIAVLAGGALVLVLGGVGFLIWRRRKARA</sequence>
<dbReference type="EMBL" id="JBHTLQ010000007">
    <property type="protein sequence ID" value="MFD1189851.1"/>
    <property type="molecule type" value="Genomic_DNA"/>
</dbReference>
<evidence type="ECO:0000256" key="6">
    <source>
        <dbReference type="SAM" id="SignalP"/>
    </source>
</evidence>
<dbReference type="PANTHER" id="PTHR42693">
    <property type="entry name" value="ARYLSULFATASE FAMILY MEMBER"/>
    <property type="match status" value="1"/>
</dbReference>
<dbReference type="InterPro" id="IPR000917">
    <property type="entry name" value="Sulfatase_N"/>
</dbReference>
<dbReference type="Gene3D" id="3.40.720.10">
    <property type="entry name" value="Alkaline Phosphatase, subunit A"/>
    <property type="match status" value="1"/>
</dbReference>
<dbReference type="PROSITE" id="PS00523">
    <property type="entry name" value="SULFATASE_1"/>
    <property type="match status" value="1"/>
</dbReference>
<keyword evidence="9" id="KW-1185">Reference proteome</keyword>
<gene>
    <name evidence="8" type="ORF">ACFQ27_04605</name>
</gene>
<evidence type="ECO:0000313" key="8">
    <source>
        <dbReference type="EMBL" id="MFD1189851.1"/>
    </source>
</evidence>
<keyword evidence="5" id="KW-0472">Membrane</keyword>
<evidence type="ECO:0000256" key="4">
    <source>
        <dbReference type="ARBA" id="ARBA00022837"/>
    </source>
</evidence>
<comment type="caution">
    <text evidence="8">The sequence shown here is derived from an EMBL/GenBank/DDBJ whole genome shotgun (WGS) entry which is preliminary data.</text>
</comment>
<evidence type="ECO:0000256" key="1">
    <source>
        <dbReference type="ARBA" id="ARBA00008779"/>
    </source>
</evidence>
<dbReference type="Proteomes" id="UP001597216">
    <property type="component" value="Unassembled WGS sequence"/>
</dbReference>
<keyword evidence="4" id="KW-0106">Calcium</keyword>
<dbReference type="RefSeq" id="WP_377352775.1">
    <property type="nucleotide sequence ID" value="NZ_JBHTLQ010000007.1"/>
</dbReference>
<dbReference type="Gene3D" id="3.30.1120.10">
    <property type="match status" value="1"/>
</dbReference>
<accession>A0ABW3T0V4</accession>
<protein>
    <submittedName>
        <fullName evidence="8">Arylsulfatase</fullName>
        <ecNumber evidence="8">3.1.6.-</ecNumber>
    </submittedName>
</protein>
<keyword evidence="6" id="KW-0732">Signal</keyword>
<dbReference type="InterPro" id="IPR050738">
    <property type="entry name" value="Sulfatase"/>
</dbReference>
<evidence type="ECO:0000256" key="5">
    <source>
        <dbReference type="SAM" id="Phobius"/>
    </source>
</evidence>
<dbReference type="EC" id="3.1.6.-" evidence="8"/>
<dbReference type="InterPro" id="IPR006311">
    <property type="entry name" value="TAT_signal"/>
</dbReference>
<proteinExistence type="inferred from homology"/>
<keyword evidence="5" id="KW-1133">Transmembrane helix</keyword>
<feature type="transmembrane region" description="Helical" evidence="5">
    <location>
        <begin position="579"/>
        <end position="599"/>
    </location>
</feature>
<dbReference type="PANTHER" id="PTHR42693:SF33">
    <property type="entry name" value="ARYLSULFATASE"/>
    <property type="match status" value="1"/>
</dbReference>
<name>A0ABW3T0V4_9CAUL</name>
<feature type="signal peptide" evidence="6">
    <location>
        <begin position="1"/>
        <end position="38"/>
    </location>
</feature>
<dbReference type="InterPro" id="IPR024607">
    <property type="entry name" value="Sulfatase_CS"/>
</dbReference>